<name>A0A7D8AE99_9MICO</name>
<dbReference type="GO" id="GO:0016747">
    <property type="term" value="F:acyltransferase activity, transferring groups other than amino-acyl groups"/>
    <property type="evidence" value="ECO:0007669"/>
    <property type="project" value="InterPro"/>
</dbReference>
<keyword evidence="1 4" id="KW-0808">Transferase</keyword>
<evidence type="ECO:0000313" key="4">
    <source>
        <dbReference type="EMBL" id="QMU98441.1"/>
    </source>
</evidence>
<sequence length="168" mass="18518">MPFVVRPAALEDAARLEEIEAAADRLLIDLLDAEDWPAPDGATERLALPGVVLVSELQPGEVIGFAHLLELEGHAHLEQVSVLPRFGRRGAGRMLVEAILAEAARRGHRTVTLRTYADVPWNAPFYETCGFVETRPDTPFLTRLVDVERALGLPRHGRRLQMTARVGA</sequence>
<dbReference type="SUPFAM" id="SSF55729">
    <property type="entry name" value="Acyl-CoA N-acyltransferases (Nat)"/>
    <property type="match status" value="1"/>
</dbReference>
<evidence type="ECO:0000259" key="3">
    <source>
        <dbReference type="PROSITE" id="PS51186"/>
    </source>
</evidence>
<evidence type="ECO:0000313" key="5">
    <source>
        <dbReference type="Proteomes" id="UP000515708"/>
    </source>
</evidence>
<dbReference type="CDD" id="cd04301">
    <property type="entry name" value="NAT_SF"/>
    <property type="match status" value="1"/>
</dbReference>
<dbReference type="PROSITE" id="PS51186">
    <property type="entry name" value="GNAT"/>
    <property type="match status" value="1"/>
</dbReference>
<dbReference type="InterPro" id="IPR000182">
    <property type="entry name" value="GNAT_dom"/>
</dbReference>
<evidence type="ECO:0000256" key="1">
    <source>
        <dbReference type="ARBA" id="ARBA00022679"/>
    </source>
</evidence>
<dbReference type="EMBL" id="CP043732">
    <property type="protein sequence ID" value="QMU98441.1"/>
    <property type="molecule type" value="Genomic_DNA"/>
</dbReference>
<keyword evidence="2" id="KW-0012">Acyltransferase</keyword>
<dbReference type="Proteomes" id="UP000515708">
    <property type="component" value="Chromosome"/>
</dbReference>
<dbReference type="Gene3D" id="3.40.630.30">
    <property type="match status" value="1"/>
</dbReference>
<dbReference type="InterPro" id="IPR016181">
    <property type="entry name" value="Acyl_CoA_acyltransferase"/>
</dbReference>
<organism evidence="4 5">
    <name type="scientific">Microbacterium esteraromaticum</name>
    <dbReference type="NCBI Taxonomy" id="57043"/>
    <lineage>
        <taxon>Bacteria</taxon>
        <taxon>Bacillati</taxon>
        <taxon>Actinomycetota</taxon>
        <taxon>Actinomycetes</taxon>
        <taxon>Micrococcales</taxon>
        <taxon>Microbacteriaceae</taxon>
        <taxon>Microbacterium</taxon>
    </lineage>
</organism>
<dbReference type="Pfam" id="PF00583">
    <property type="entry name" value="Acetyltransf_1"/>
    <property type="match status" value="1"/>
</dbReference>
<dbReference type="PANTHER" id="PTHR43877">
    <property type="entry name" value="AMINOALKYLPHOSPHONATE N-ACETYLTRANSFERASE-RELATED-RELATED"/>
    <property type="match status" value="1"/>
</dbReference>
<feature type="domain" description="N-acetyltransferase" evidence="3">
    <location>
        <begin position="3"/>
        <end position="154"/>
    </location>
</feature>
<accession>A0A7D8AE99</accession>
<protein>
    <submittedName>
        <fullName evidence="4">GNAT family N-acetyltransferase</fullName>
    </submittedName>
</protein>
<gene>
    <name evidence="4" type="ORF">FVO59_15565</name>
</gene>
<evidence type="ECO:0000256" key="2">
    <source>
        <dbReference type="ARBA" id="ARBA00023315"/>
    </source>
</evidence>
<dbReference type="AlphaFoldDB" id="A0A7D8AE99"/>
<reference evidence="4 5" key="1">
    <citation type="journal article" date="2020" name="Front. Microbiol.">
        <title>Design of Bacterial Strain-Specific qPCR Assays Using NGS Data and Publicly Available Resources and Its Application to Track Biocontrol Strains.</title>
        <authorList>
            <person name="Hernandez I."/>
            <person name="Sant C."/>
            <person name="Martinez R."/>
            <person name="Fernandez C."/>
        </authorList>
    </citation>
    <scope>NUCLEOTIDE SEQUENCE [LARGE SCALE GENOMIC DNA]</scope>
    <source>
        <strain evidence="4 5">B24</strain>
    </source>
</reference>
<dbReference type="InterPro" id="IPR050832">
    <property type="entry name" value="Bact_Acetyltransf"/>
</dbReference>
<proteinExistence type="predicted"/>